<dbReference type="GO" id="GO:0004518">
    <property type="term" value="F:nuclease activity"/>
    <property type="evidence" value="ECO:0007669"/>
    <property type="project" value="UniProtKB-KW"/>
</dbReference>
<keyword evidence="8" id="KW-1185">Reference proteome</keyword>
<proteinExistence type="inferred from homology"/>
<dbReference type="PANTHER" id="PTHR33317">
    <property type="entry name" value="POLYNUCLEOTIDYL TRANSFERASE, RIBONUCLEASE H-LIKE SUPERFAMILY PROTEIN"/>
    <property type="match status" value="1"/>
</dbReference>
<dbReference type="STRING" id="86666.SAMN04490247_0082"/>
<gene>
    <name evidence="7" type="ORF">SAMN04490247_0082</name>
</gene>
<dbReference type="EMBL" id="FNEV01000001">
    <property type="protein sequence ID" value="SDI93650.1"/>
    <property type="molecule type" value="Genomic_DNA"/>
</dbReference>
<comment type="function">
    <text evidence="5">Could be a nuclease involved in processing of the 5'-end of pre-16S rRNA.</text>
</comment>
<dbReference type="InterPro" id="IPR012337">
    <property type="entry name" value="RNaseH-like_sf"/>
</dbReference>
<dbReference type="CDD" id="cd16964">
    <property type="entry name" value="YqgF"/>
    <property type="match status" value="1"/>
</dbReference>
<dbReference type="SMART" id="SM00732">
    <property type="entry name" value="YqgFc"/>
    <property type="match status" value="1"/>
</dbReference>
<keyword evidence="2 5" id="KW-0690">Ribosome biogenesis</keyword>
<dbReference type="SUPFAM" id="SSF53098">
    <property type="entry name" value="Ribonuclease H-like"/>
    <property type="match status" value="1"/>
</dbReference>
<organism evidence="7 8">
    <name type="scientific">Salimicrobium halophilum</name>
    <dbReference type="NCBI Taxonomy" id="86666"/>
    <lineage>
        <taxon>Bacteria</taxon>
        <taxon>Bacillati</taxon>
        <taxon>Bacillota</taxon>
        <taxon>Bacilli</taxon>
        <taxon>Bacillales</taxon>
        <taxon>Bacillaceae</taxon>
        <taxon>Salimicrobium</taxon>
    </lineage>
</organism>
<dbReference type="HAMAP" id="MF_00651">
    <property type="entry name" value="Nuclease_YqgF"/>
    <property type="match status" value="1"/>
</dbReference>
<dbReference type="EC" id="3.1.-.-" evidence="5"/>
<dbReference type="Pfam" id="PF03652">
    <property type="entry name" value="RuvX"/>
    <property type="match status" value="1"/>
</dbReference>
<protein>
    <recommendedName>
        <fullName evidence="5">Putative pre-16S rRNA nuclease</fullName>
        <ecNumber evidence="5">3.1.-.-</ecNumber>
    </recommendedName>
</protein>
<dbReference type="GO" id="GO:0000967">
    <property type="term" value="P:rRNA 5'-end processing"/>
    <property type="evidence" value="ECO:0007669"/>
    <property type="project" value="UniProtKB-UniRule"/>
</dbReference>
<dbReference type="GO" id="GO:0016788">
    <property type="term" value="F:hydrolase activity, acting on ester bonds"/>
    <property type="evidence" value="ECO:0007669"/>
    <property type="project" value="UniProtKB-UniRule"/>
</dbReference>
<dbReference type="Proteomes" id="UP000199225">
    <property type="component" value="Unassembled WGS sequence"/>
</dbReference>
<dbReference type="GO" id="GO:0005829">
    <property type="term" value="C:cytosol"/>
    <property type="evidence" value="ECO:0007669"/>
    <property type="project" value="TreeGrafter"/>
</dbReference>
<evidence type="ECO:0000259" key="6">
    <source>
        <dbReference type="SMART" id="SM00732"/>
    </source>
</evidence>
<dbReference type="RefSeq" id="WP_093190677.1">
    <property type="nucleotide sequence ID" value="NZ_FNEV01000001.1"/>
</dbReference>
<sequence>MKKIGLDVGEKTIGVAISDALGMTAQGIKTIHWTEDDYSIAREALTPIIEKEMITEAVIGYPKNMNGTIGPRAEQSERFAKWLEKNFDLTVHLWDERLTTMAAERVLLDADVSRNKRKKVVDKMAAVMILQGFLDASQ</sequence>
<evidence type="ECO:0000256" key="1">
    <source>
        <dbReference type="ARBA" id="ARBA00022490"/>
    </source>
</evidence>
<evidence type="ECO:0000313" key="7">
    <source>
        <dbReference type="EMBL" id="SDI93650.1"/>
    </source>
</evidence>
<feature type="domain" description="YqgF/RNase H-like" evidence="6">
    <location>
        <begin position="1"/>
        <end position="103"/>
    </location>
</feature>
<comment type="similarity">
    <text evidence="5">Belongs to the YqgF HJR family.</text>
</comment>
<comment type="subcellular location">
    <subcellularLocation>
        <location evidence="5">Cytoplasm</location>
    </subcellularLocation>
</comment>
<evidence type="ECO:0000256" key="4">
    <source>
        <dbReference type="ARBA" id="ARBA00022801"/>
    </source>
</evidence>
<dbReference type="InterPro" id="IPR006641">
    <property type="entry name" value="YqgF/RNaseH-like_dom"/>
</dbReference>
<dbReference type="InterPro" id="IPR005227">
    <property type="entry name" value="YqgF"/>
</dbReference>
<reference evidence="8" key="1">
    <citation type="submission" date="2016-10" db="EMBL/GenBank/DDBJ databases">
        <authorList>
            <person name="Varghese N."/>
            <person name="Submissions S."/>
        </authorList>
    </citation>
    <scope>NUCLEOTIDE SEQUENCE [LARGE SCALE GENOMIC DNA]</scope>
    <source>
        <strain evidence="8">DSM 4771</strain>
    </source>
</reference>
<dbReference type="NCBIfam" id="TIGR00250">
    <property type="entry name" value="RNAse_H_YqgF"/>
    <property type="match status" value="1"/>
</dbReference>
<keyword evidence="1 5" id="KW-0963">Cytoplasm</keyword>
<dbReference type="AlphaFoldDB" id="A0A1G8PP83"/>
<evidence type="ECO:0000313" key="8">
    <source>
        <dbReference type="Proteomes" id="UP000199225"/>
    </source>
</evidence>
<name>A0A1G8PP83_9BACI</name>
<evidence type="ECO:0000256" key="2">
    <source>
        <dbReference type="ARBA" id="ARBA00022517"/>
    </source>
</evidence>
<dbReference type="Gene3D" id="3.30.420.140">
    <property type="entry name" value="YqgF/RNase H-like domain"/>
    <property type="match status" value="1"/>
</dbReference>
<keyword evidence="4 5" id="KW-0378">Hydrolase</keyword>
<evidence type="ECO:0000256" key="5">
    <source>
        <dbReference type="HAMAP-Rule" id="MF_00651"/>
    </source>
</evidence>
<accession>A0A1G8PP83</accession>
<dbReference type="PANTHER" id="PTHR33317:SF4">
    <property type="entry name" value="POLYNUCLEOTIDYL TRANSFERASE, RIBONUCLEASE H-LIKE SUPERFAMILY PROTEIN"/>
    <property type="match status" value="1"/>
</dbReference>
<evidence type="ECO:0000256" key="3">
    <source>
        <dbReference type="ARBA" id="ARBA00022722"/>
    </source>
</evidence>
<dbReference type="InterPro" id="IPR037027">
    <property type="entry name" value="YqgF/RNaseH-like_dom_sf"/>
</dbReference>
<keyword evidence="3 5" id="KW-0540">Nuclease</keyword>
<dbReference type="OrthoDB" id="9796140at2"/>